<dbReference type="Pfam" id="PF02913">
    <property type="entry name" value="FAD-oxidase_C"/>
    <property type="match status" value="1"/>
</dbReference>
<sequence>MRVIPALEPSGRTDHLYQQFLEVLENQGFKGELRQDYGTRLVTSTDNSIYQVMPQAVIFPKDTDDLKLVLELSSEDRFQKISLTPRGGGTGTNGQSLTEGVIVDCSRHMNQILELNLDQGWVRVQPGVVLDQLNDFLMTHGVFFAPNVSPSSRATLGGMINTDACGKGSRIYGRTSNHILELNCVLSNGESMCSVLINQDSVEEYKLMTGIQGEIYRTVDEVVRSRKKLIHDTFPRLSRFMTGYNLAGVLNADESTFNLNALLSGSEGTLAFVSEARLRLTRIPRERLLLVVHYGSFDDALRDASRLVESDPAAIETLDEKILTLAKKDEIYPRVQKWVEDPEGRPTRTINLIEFSGDEITELEKKIHPICEEILKKRDTPGEAHGFFITDKAREILELWNLRKKGVGLLGNLPGER</sequence>
<dbReference type="InterPro" id="IPR016166">
    <property type="entry name" value="FAD-bd_PCMH"/>
</dbReference>
<reference evidence="6" key="1">
    <citation type="submission" date="2018-05" db="EMBL/GenBank/DDBJ databases">
        <authorList>
            <person name="Lanie J.A."/>
            <person name="Ng W.-L."/>
            <person name="Kazmierczak K.M."/>
            <person name="Andrzejewski T.M."/>
            <person name="Davidsen T.M."/>
            <person name="Wayne K.J."/>
            <person name="Tettelin H."/>
            <person name="Glass J.I."/>
            <person name="Rusch D."/>
            <person name="Podicherti R."/>
            <person name="Tsui H.-C.T."/>
            <person name="Winkler M.E."/>
        </authorList>
    </citation>
    <scope>NUCLEOTIDE SEQUENCE</scope>
</reference>
<feature type="domain" description="FAD-binding PCMH-type" evidence="5">
    <location>
        <begin position="50"/>
        <end position="283"/>
    </location>
</feature>
<dbReference type="PANTHER" id="PTHR11748">
    <property type="entry name" value="D-LACTATE DEHYDROGENASE"/>
    <property type="match status" value="1"/>
</dbReference>
<dbReference type="SUPFAM" id="SSF55103">
    <property type="entry name" value="FAD-linked oxidases, C-terminal domain"/>
    <property type="match status" value="1"/>
</dbReference>
<dbReference type="InterPro" id="IPR016164">
    <property type="entry name" value="FAD-linked_Oxase-like_C"/>
</dbReference>
<dbReference type="InterPro" id="IPR004113">
    <property type="entry name" value="FAD-bd_oxidored_4_C"/>
</dbReference>
<dbReference type="GO" id="GO:0004458">
    <property type="term" value="F:D-lactate dehydrogenase (cytochrome) activity"/>
    <property type="evidence" value="ECO:0007669"/>
    <property type="project" value="TreeGrafter"/>
</dbReference>
<evidence type="ECO:0000313" key="6">
    <source>
        <dbReference type="EMBL" id="SVB71131.1"/>
    </source>
</evidence>
<gene>
    <name evidence="6" type="ORF">METZ01_LOCUS223985</name>
</gene>
<keyword evidence="4" id="KW-0560">Oxidoreductase</keyword>
<dbReference type="GO" id="GO:0071949">
    <property type="term" value="F:FAD binding"/>
    <property type="evidence" value="ECO:0007669"/>
    <property type="project" value="InterPro"/>
</dbReference>
<accession>A0A382GAA5</accession>
<keyword evidence="2" id="KW-0285">Flavoprotein</keyword>
<dbReference type="EMBL" id="UINC01053968">
    <property type="protein sequence ID" value="SVB71131.1"/>
    <property type="molecule type" value="Genomic_DNA"/>
</dbReference>
<evidence type="ECO:0000256" key="2">
    <source>
        <dbReference type="ARBA" id="ARBA00022630"/>
    </source>
</evidence>
<dbReference type="SUPFAM" id="SSF56176">
    <property type="entry name" value="FAD-binding/transporter-associated domain-like"/>
    <property type="match status" value="1"/>
</dbReference>
<dbReference type="AlphaFoldDB" id="A0A382GAA5"/>
<dbReference type="GO" id="GO:1903457">
    <property type="term" value="P:lactate catabolic process"/>
    <property type="evidence" value="ECO:0007669"/>
    <property type="project" value="TreeGrafter"/>
</dbReference>
<dbReference type="Gene3D" id="3.30.465.10">
    <property type="match status" value="1"/>
</dbReference>
<evidence type="ECO:0000256" key="1">
    <source>
        <dbReference type="ARBA" id="ARBA00001974"/>
    </source>
</evidence>
<evidence type="ECO:0000259" key="5">
    <source>
        <dbReference type="PROSITE" id="PS51387"/>
    </source>
</evidence>
<evidence type="ECO:0000256" key="4">
    <source>
        <dbReference type="ARBA" id="ARBA00023002"/>
    </source>
</evidence>
<comment type="cofactor">
    <cofactor evidence="1">
        <name>FAD</name>
        <dbReference type="ChEBI" id="CHEBI:57692"/>
    </cofactor>
</comment>
<evidence type="ECO:0000256" key="3">
    <source>
        <dbReference type="ARBA" id="ARBA00022827"/>
    </source>
</evidence>
<dbReference type="GO" id="GO:0008720">
    <property type="term" value="F:D-lactate dehydrogenase (NAD+) activity"/>
    <property type="evidence" value="ECO:0007669"/>
    <property type="project" value="TreeGrafter"/>
</dbReference>
<name>A0A382GAA5_9ZZZZ</name>
<dbReference type="InterPro" id="IPR006094">
    <property type="entry name" value="Oxid_FAD_bind_N"/>
</dbReference>
<dbReference type="PROSITE" id="PS51387">
    <property type="entry name" value="FAD_PCMH"/>
    <property type="match status" value="1"/>
</dbReference>
<dbReference type="InterPro" id="IPR016169">
    <property type="entry name" value="FAD-bd_PCMH_sub2"/>
</dbReference>
<proteinExistence type="predicted"/>
<protein>
    <recommendedName>
        <fullName evidence="5">FAD-binding PCMH-type domain-containing protein</fullName>
    </recommendedName>
</protein>
<keyword evidence="3" id="KW-0274">FAD</keyword>
<dbReference type="InterPro" id="IPR036318">
    <property type="entry name" value="FAD-bd_PCMH-like_sf"/>
</dbReference>
<dbReference type="Pfam" id="PF01565">
    <property type="entry name" value="FAD_binding_4"/>
    <property type="match status" value="1"/>
</dbReference>
<feature type="non-terminal residue" evidence="6">
    <location>
        <position position="417"/>
    </location>
</feature>
<organism evidence="6">
    <name type="scientific">marine metagenome</name>
    <dbReference type="NCBI Taxonomy" id="408172"/>
    <lineage>
        <taxon>unclassified sequences</taxon>
        <taxon>metagenomes</taxon>
        <taxon>ecological metagenomes</taxon>
    </lineage>
</organism>
<dbReference type="PANTHER" id="PTHR11748:SF119">
    <property type="entry name" value="D-2-HYDROXYGLUTARATE DEHYDROGENASE"/>
    <property type="match status" value="1"/>
</dbReference>